<dbReference type="Gene3D" id="2.30.110.10">
    <property type="entry name" value="Electron Transport, Fmn-binding Protein, Chain A"/>
    <property type="match status" value="1"/>
</dbReference>
<accession>A0ABP6L6T6</accession>
<evidence type="ECO:0000259" key="3">
    <source>
        <dbReference type="Pfam" id="PF01243"/>
    </source>
</evidence>
<organism evidence="4 5">
    <name type="scientific">Gordonia defluvii</name>
    <dbReference type="NCBI Taxonomy" id="283718"/>
    <lineage>
        <taxon>Bacteria</taxon>
        <taxon>Bacillati</taxon>
        <taxon>Actinomycetota</taxon>
        <taxon>Actinomycetes</taxon>
        <taxon>Mycobacteriales</taxon>
        <taxon>Gordoniaceae</taxon>
        <taxon>Gordonia</taxon>
    </lineage>
</organism>
<feature type="region of interest" description="Disordered" evidence="2">
    <location>
        <begin position="1"/>
        <end position="26"/>
    </location>
</feature>
<feature type="domain" description="Pyridoxamine 5'-phosphate oxidase N-terminal" evidence="3">
    <location>
        <begin position="36"/>
        <end position="111"/>
    </location>
</feature>
<dbReference type="PANTHER" id="PTHR35176:SF11">
    <property type="entry name" value="PYRIDOXAMINE 5'-PHOSPHATE OXIDASE FAMILY PROTEIN"/>
    <property type="match status" value="1"/>
</dbReference>
<dbReference type="InterPro" id="IPR012349">
    <property type="entry name" value="Split_barrel_FMN-bd"/>
</dbReference>
<sequence length="155" mass="16358">MGDARPARPPRFTSTTGSAGGSPRVAAMTTPTVGEIADAKYVMLTTFRKDGTAVPAPIWAVRDGDALVVWTETESWKVKRLRRNSRVLVQKCDALGKRTVGPEAVGVGRILDAAGTERARGLIGRKYGLAGKALVWGSKLRRGAGGTIGIEVVDA</sequence>
<gene>
    <name evidence="4" type="ORF">GCM10010528_14210</name>
</gene>
<evidence type="ECO:0000313" key="4">
    <source>
        <dbReference type="EMBL" id="GAA3034519.1"/>
    </source>
</evidence>
<dbReference type="Proteomes" id="UP001501035">
    <property type="component" value="Unassembled WGS sequence"/>
</dbReference>
<dbReference type="EMBL" id="BAAAVS010000021">
    <property type="protein sequence ID" value="GAA3034519.1"/>
    <property type="molecule type" value="Genomic_DNA"/>
</dbReference>
<keyword evidence="5" id="KW-1185">Reference proteome</keyword>
<evidence type="ECO:0000256" key="2">
    <source>
        <dbReference type="SAM" id="MobiDB-lite"/>
    </source>
</evidence>
<dbReference type="PANTHER" id="PTHR35176">
    <property type="entry name" value="HEME OXYGENASE HI_0854-RELATED"/>
    <property type="match status" value="1"/>
</dbReference>
<reference evidence="5" key="1">
    <citation type="journal article" date="2019" name="Int. J. Syst. Evol. Microbiol.">
        <title>The Global Catalogue of Microorganisms (GCM) 10K type strain sequencing project: providing services to taxonomists for standard genome sequencing and annotation.</title>
        <authorList>
            <consortium name="The Broad Institute Genomics Platform"/>
            <consortium name="The Broad Institute Genome Sequencing Center for Infectious Disease"/>
            <person name="Wu L."/>
            <person name="Ma J."/>
        </authorList>
    </citation>
    <scope>NUCLEOTIDE SEQUENCE [LARGE SCALE GENOMIC DNA]</scope>
    <source>
        <strain evidence="5">JCM 14234</strain>
    </source>
</reference>
<name>A0ABP6L6T6_9ACTN</name>
<evidence type="ECO:0000256" key="1">
    <source>
        <dbReference type="ARBA" id="ARBA00023002"/>
    </source>
</evidence>
<keyword evidence="1" id="KW-0560">Oxidoreductase</keyword>
<proteinExistence type="predicted"/>
<evidence type="ECO:0000313" key="5">
    <source>
        <dbReference type="Proteomes" id="UP001501035"/>
    </source>
</evidence>
<dbReference type="InterPro" id="IPR019965">
    <property type="entry name" value="PPOX_F420-dep_Rv2061_put"/>
</dbReference>
<dbReference type="NCBIfam" id="TIGR03666">
    <property type="entry name" value="Rv2061_F420"/>
    <property type="match status" value="1"/>
</dbReference>
<dbReference type="Pfam" id="PF01243">
    <property type="entry name" value="PNPOx_N"/>
    <property type="match status" value="1"/>
</dbReference>
<dbReference type="InterPro" id="IPR052019">
    <property type="entry name" value="F420H2_bilvrd_red/Heme_oxyg"/>
</dbReference>
<comment type="caution">
    <text evidence="4">The sequence shown here is derived from an EMBL/GenBank/DDBJ whole genome shotgun (WGS) entry which is preliminary data.</text>
</comment>
<protein>
    <submittedName>
        <fullName evidence="4">PPOX class F420-dependent oxidoreductase</fullName>
    </submittedName>
</protein>
<dbReference type="SUPFAM" id="SSF50475">
    <property type="entry name" value="FMN-binding split barrel"/>
    <property type="match status" value="1"/>
</dbReference>
<dbReference type="InterPro" id="IPR011576">
    <property type="entry name" value="Pyridox_Oxase_N"/>
</dbReference>